<evidence type="ECO:0000256" key="4">
    <source>
        <dbReference type="ARBA" id="ARBA00022692"/>
    </source>
</evidence>
<feature type="transmembrane region" description="Helical" evidence="7">
    <location>
        <begin position="13"/>
        <end position="37"/>
    </location>
</feature>
<dbReference type="PIRSF" id="PIRSF004669">
    <property type="entry name" value="FliQ"/>
    <property type="match status" value="1"/>
</dbReference>
<keyword evidence="4 7" id="KW-0812">Transmembrane</keyword>
<dbReference type="KEGG" id="chri:DK842_11990"/>
<dbReference type="GO" id="GO:0009306">
    <property type="term" value="P:protein secretion"/>
    <property type="evidence" value="ECO:0007669"/>
    <property type="project" value="InterPro"/>
</dbReference>
<dbReference type="Proteomes" id="UP000252038">
    <property type="component" value="Chromosome"/>
</dbReference>
<evidence type="ECO:0000256" key="5">
    <source>
        <dbReference type="ARBA" id="ARBA00022989"/>
    </source>
</evidence>
<reference evidence="9 11" key="2">
    <citation type="submission" date="2024-05" db="EMBL/GenBank/DDBJ databases">
        <authorList>
            <person name="De Oliveira J.P."/>
            <person name="Noriler S.A."/>
            <person name="De Oliveira A.G."/>
            <person name="Sipoli D.S."/>
        </authorList>
    </citation>
    <scope>NUCLEOTIDE SEQUENCE [LARGE SCALE GENOMIC DNA]</scope>
    <source>
        <strain evidence="9 11">LABIM192</strain>
    </source>
</reference>
<dbReference type="EMBL" id="CP029554">
    <property type="protein sequence ID" value="AXE35930.1"/>
    <property type="molecule type" value="Genomic_DNA"/>
</dbReference>
<dbReference type="PANTHER" id="PTHR34040:SF4">
    <property type="entry name" value="SECRETION SYSTEM APPARATUS PROTEIN SSAS"/>
    <property type="match status" value="1"/>
</dbReference>
<dbReference type="AlphaFoldDB" id="A0A344UKY2"/>
<gene>
    <name evidence="9" type="primary">sctS</name>
    <name evidence="9" type="ORF">ABI908_10885</name>
    <name evidence="8" type="ORF">DK843_17425</name>
</gene>
<evidence type="ECO:0000313" key="8">
    <source>
        <dbReference type="EMBL" id="AXE35930.1"/>
    </source>
</evidence>
<dbReference type="OrthoDB" id="9806440at2"/>
<evidence type="ECO:0000256" key="1">
    <source>
        <dbReference type="ARBA" id="ARBA00004651"/>
    </source>
</evidence>
<evidence type="ECO:0000256" key="3">
    <source>
        <dbReference type="ARBA" id="ARBA00022475"/>
    </source>
</evidence>
<dbReference type="InterPro" id="IPR006306">
    <property type="entry name" value="T3SS_HrpO"/>
</dbReference>
<comment type="similarity">
    <text evidence="2">Belongs to the FliQ/MopD/SpaQ family.</text>
</comment>
<dbReference type="InterPro" id="IPR002191">
    <property type="entry name" value="Bac_export_3"/>
</dbReference>
<evidence type="ECO:0000313" key="10">
    <source>
        <dbReference type="Proteomes" id="UP000252038"/>
    </source>
</evidence>
<dbReference type="KEGG" id="chrb:DK843_17425"/>
<comment type="subcellular location">
    <subcellularLocation>
        <location evidence="1">Cell membrane</location>
        <topology evidence="1">Multi-pass membrane protein</topology>
    </subcellularLocation>
</comment>
<dbReference type="PANTHER" id="PTHR34040">
    <property type="entry name" value="FLAGELLAR BIOSYNTHETIC PROTEIN FLIQ"/>
    <property type="match status" value="1"/>
</dbReference>
<evidence type="ECO:0000313" key="9">
    <source>
        <dbReference type="EMBL" id="MEO9384600.1"/>
    </source>
</evidence>
<dbReference type="RefSeq" id="WP_114061656.1">
    <property type="nucleotide sequence ID" value="NZ_CP029495.1"/>
</dbReference>
<dbReference type="Proteomes" id="UP001462502">
    <property type="component" value="Unassembled WGS sequence"/>
</dbReference>
<dbReference type="NCBIfam" id="TIGR01403">
    <property type="entry name" value="fliQ_rel_III"/>
    <property type="match status" value="1"/>
</dbReference>
<evidence type="ECO:0000256" key="6">
    <source>
        <dbReference type="ARBA" id="ARBA00023136"/>
    </source>
</evidence>
<sequence>MGQAQVMQLASELLWLVLLLSLPVVLVASAVGLLVSLLQALTQIQDQTVAFLVKLVAACVTLALTHHWMGQALLRYAERSFSLISKMGG</sequence>
<dbReference type="PRINTS" id="PR00952">
    <property type="entry name" value="TYPE3IMQPROT"/>
</dbReference>
<evidence type="ECO:0000256" key="2">
    <source>
        <dbReference type="ARBA" id="ARBA00006156"/>
    </source>
</evidence>
<dbReference type="EMBL" id="JBDXMI010000001">
    <property type="protein sequence ID" value="MEO9384600.1"/>
    <property type="molecule type" value="Genomic_DNA"/>
</dbReference>
<keyword evidence="3" id="KW-1003">Cell membrane</keyword>
<evidence type="ECO:0000313" key="11">
    <source>
        <dbReference type="Proteomes" id="UP001462502"/>
    </source>
</evidence>
<dbReference type="Pfam" id="PF01313">
    <property type="entry name" value="Bac_export_3"/>
    <property type="match status" value="1"/>
</dbReference>
<protein>
    <submittedName>
        <fullName evidence="8">EscS/YscS/HrcS family type III secretion system export apparatus protein</fullName>
    </submittedName>
    <submittedName>
        <fullName evidence="9">Type III secretion system export apparatus subunit SctS</fullName>
    </submittedName>
</protein>
<keyword evidence="5 7" id="KW-1133">Transmembrane helix</keyword>
<dbReference type="GO" id="GO:0005886">
    <property type="term" value="C:plasma membrane"/>
    <property type="evidence" value="ECO:0007669"/>
    <property type="project" value="UniProtKB-SubCell"/>
</dbReference>
<reference evidence="8 10" key="1">
    <citation type="submission" date="2018-05" db="EMBL/GenBank/DDBJ databases">
        <title>Genome sequencing, assembly and analysis of the novel insecticidal bacterium, Chromobacterium phragmitis.</title>
        <authorList>
            <person name="Sparks M.E."/>
            <person name="Blackburn M.B."/>
            <person name="Gundersen-Rindal D.E."/>
        </authorList>
    </citation>
    <scope>NUCLEOTIDE SEQUENCE [LARGE SCALE GENOMIC DNA]</scope>
    <source>
        <strain evidence="8">IIBBL 274-1</strain>
    </source>
</reference>
<proteinExistence type="inferred from homology"/>
<keyword evidence="6 7" id="KW-0472">Membrane</keyword>
<name>A0A344UKY2_9NEIS</name>
<organism evidence="8 10">
    <name type="scientific">Chromobacterium phragmitis</name>
    <dbReference type="NCBI Taxonomy" id="2202141"/>
    <lineage>
        <taxon>Bacteria</taxon>
        <taxon>Pseudomonadati</taxon>
        <taxon>Pseudomonadota</taxon>
        <taxon>Betaproteobacteria</taxon>
        <taxon>Neisseriales</taxon>
        <taxon>Chromobacteriaceae</taxon>
        <taxon>Chromobacterium</taxon>
    </lineage>
</organism>
<accession>A0A344UKY2</accession>
<feature type="transmembrane region" description="Helical" evidence="7">
    <location>
        <begin position="49"/>
        <end position="69"/>
    </location>
</feature>
<keyword evidence="11" id="KW-1185">Reference proteome</keyword>
<evidence type="ECO:0000256" key="7">
    <source>
        <dbReference type="SAM" id="Phobius"/>
    </source>
</evidence>